<dbReference type="OrthoDB" id="10479371at2759"/>
<dbReference type="OMA" id="PNIQGNS"/>
<evidence type="ECO:0000313" key="3">
    <source>
        <dbReference type="Proteomes" id="UP000444721"/>
    </source>
</evidence>
<dbReference type="RefSeq" id="XP_044562882.1">
    <property type="nucleotide sequence ID" value="XM_044705905.1"/>
</dbReference>
<dbReference type="EMBL" id="VFQX01000030">
    <property type="protein sequence ID" value="KAF0978169.1"/>
    <property type="molecule type" value="Genomic_DNA"/>
</dbReference>
<organism evidence="2 3">
    <name type="scientific">Naegleria fowleri</name>
    <name type="common">Brain eating amoeba</name>
    <dbReference type="NCBI Taxonomy" id="5763"/>
    <lineage>
        <taxon>Eukaryota</taxon>
        <taxon>Discoba</taxon>
        <taxon>Heterolobosea</taxon>
        <taxon>Tetramitia</taxon>
        <taxon>Eutetramitia</taxon>
        <taxon>Vahlkampfiidae</taxon>
        <taxon>Naegleria</taxon>
    </lineage>
</organism>
<dbReference type="Proteomes" id="UP000444721">
    <property type="component" value="Unassembled WGS sequence"/>
</dbReference>
<feature type="region of interest" description="Disordered" evidence="1">
    <location>
        <begin position="1"/>
        <end position="119"/>
    </location>
</feature>
<accession>A0A6A5BYZ6</accession>
<dbReference type="VEuPathDB" id="AmoebaDB:FDP41_002684"/>
<keyword evidence="3" id="KW-1185">Reference proteome</keyword>
<gene>
    <name evidence="2" type="ORF">FDP41_002684</name>
</gene>
<evidence type="ECO:0000256" key="1">
    <source>
        <dbReference type="SAM" id="MobiDB-lite"/>
    </source>
</evidence>
<dbReference type="VEuPathDB" id="AmoebaDB:NF0061500"/>
<reference evidence="2 3" key="1">
    <citation type="journal article" date="2019" name="Sci. Rep.">
        <title>Nanopore sequencing improves the draft genome of the human pathogenic amoeba Naegleria fowleri.</title>
        <authorList>
            <person name="Liechti N."/>
            <person name="Schurch N."/>
            <person name="Bruggmann R."/>
            <person name="Wittwer M."/>
        </authorList>
    </citation>
    <scope>NUCLEOTIDE SEQUENCE [LARGE SCALE GENOMIC DNA]</scope>
    <source>
        <strain evidence="2 3">ATCC 30894</strain>
    </source>
</reference>
<feature type="compositionally biased region" description="Polar residues" evidence="1">
    <location>
        <begin position="97"/>
        <end position="113"/>
    </location>
</feature>
<dbReference type="VEuPathDB" id="AmoebaDB:NfTy_057320"/>
<dbReference type="GeneID" id="68109902"/>
<evidence type="ECO:0000313" key="2">
    <source>
        <dbReference type="EMBL" id="KAF0978169.1"/>
    </source>
</evidence>
<proteinExistence type="predicted"/>
<feature type="compositionally biased region" description="Polar residues" evidence="1">
    <location>
        <begin position="75"/>
        <end position="86"/>
    </location>
</feature>
<feature type="compositionally biased region" description="Basic and acidic residues" evidence="1">
    <location>
        <begin position="38"/>
        <end position="74"/>
    </location>
</feature>
<feature type="compositionally biased region" description="Polar residues" evidence="1">
    <location>
        <begin position="7"/>
        <end position="19"/>
    </location>
</feature>
<sequence>MGICASNIRTTTLEPASSQDDGKTKKLYVSSTKTTQHPTDKQPMEKTRTDLTKHEDDKQTGENKVIRTSTKDNITDPSNPNIQGNSKPADDSKAQKKTANPTTNSNNVASPSPNGDFKISFSEQGDKYLSVQKWLNEAVLNEHSPNPILPIGGVFIHNMPPEEKNSLTSHTNPKAEEDETSSLSTFKRHNSMIPSTKHYEIS</sequence>
<comment type="caution">
    <text evidence="2">The sequence shown here is derived from an EMBL/GenBank/DDBJ whole genome shotgun (WGS) entry which is preliminary data.</text>
</comment>
<feature type="region of interest" description="Disordered" evidence="1">
    <location>
        <begin position="161"/>
        <end position="202"/>
    </location>
</feature>
<dbReference type="AlphaFoldDB" id="A0A6A5BYZ6"/>
<name>A0A6A5BYZ6_NAEFO</name>
<protein>
    <submittedName>
        <fullName evidence="2">Uncharacterized protein</fullName>
    </submittedName>
</protein>